<gene>
    <name evidence="5" type="ORF">B0T18DRAFT_391891</name>
</gene>
<dbReference type="SUPFAM" id="SSF54495">
    <property type="entry name" value="UBC-like"/>
    <property type="match status" value="1"/>
</dbReference>
<evidence type="ECO:0000259" key="4">
    <source>
        <dbReference type="PROSITE" id="PS50181"/>
    </source>
</evidence>
<dbReference type="Pfam" id="PF00179">
    <property type="entry name" value="UQ_con"/>
    <property type="match status" value="1"/>
</dbReference>
<proteinExistence type="predicted"/>
<reference evidence="5" key="1">
    <citation type="submission" date="2023-06" db="EMBL/GenBank/DDBJ databases">
        <title>Genome-scale phylogeny and comparative genomics of the fungal order Sordariales.</title>
        <authorList>
            <consortium name="Lawrence Berkeley National Laboratory"/>
            <person name="Hensen N."/>
            <person name="Bonometti L."/>
            <person name="Westerberg I."/>
            <person name="Brannstrom I.O."/>
            <person name="Guillou S."/>
            <person name="Cros-Aarteil S."/>
            <person name="Calhoun S."/>
            <person name="Haridas S."/>
            <person name="Kuo A."/>
            <person name="Mondo S."/>
            <person name="Pangilinan J."/>
            <person name="Riley R."/>
            <person name="LaButti K."/>
            <person name="Andreopoulos B."/>
            <person name="Lipzen A."/>
            <person name="Chen C."/>
            <person name="Yanf M."/>
            <person name="Daum C."/>
            <person name="Ng V."/>
            <person name="Clum A."/>
            <person name="Steindorff A."/>
            <person name="Ohm R."/>
            <person name="Martin F."/>
            <person name="Silar P."/>
            <person name="Natvig D."/>
            <person name="Lalanne C."/>
            <person name="Gautier V."/>
            <person name="Ament-velasquez S.L."/>
            <person name="Kruys A."/>
            <person name="Hutchinson M.I."/>
            <person name="Powell A.J."/>
            <person name="Barry K."/>
            <person name="Miller A.N."/>
            <person name="Grigoriev I.V."/>
            <person name="Debuchy R."/>
            <person name="Gladieux P."/>
            <person name="Thoren M.H."/>
            <person name="Johannesson H."/>
        </authorList>
    </citation>
    <scope>NUCLEOTIDE SEQUENCE</scope>
    <source>
        <strain evidence="5">SMH3187-1</strain>
    </source>
</reference>
<feature type="compositionally biased region" description="Pro residues" evidence="2">
    <location>
        <begin position="527"/>
        <end position="537"/>
    </location>
</feature>
<dbReference type="PANTHER" id="PTHR24067">
    <property type="entry name" value="UBIQUITIN-CONJUGATING ENZYME E2"/>
    <property type="match status" value="1"/>
</dbReference>
<feature type="region of interest" description="Disordered" evidence="2">
    <location>
        <begin position="623"/>
        <end position="644"/>
    </location>
</feature>
<keyword evidence="1" id="KW-0833">Ubl conjugation pathway</keyword>
<dbReference type="CDD" id="cd00195">
    <property type="entry name" value="UBCc_UEV"/>
    <property type="match status" value="1"/>
</dbReference>
<dbReference type="AlphaFoldDB" id="A0AA40EPD3"/>
<evidence type="ECO:0000313" key="6">
    <source>
        <dbReference type="Proteomes" id="UP001172155"/>
    </source>
</evidence>
<feature type="domain" description="F-box" evidence="4">
    <location>
        <begin position="183"/>
        <end position="231"/>
    </location>
</feature>
<dbReference type="InterPro" id="IPR016135">
    <property type="entry name" value="UBQ-conjugating_enzyme/RWD"/>
</dbReference>
<feature type="region of interest" description="Disordered" evidence="2">
    <location>
        <begin position="156"/>
        <end position="179"/>
    </location>
</feature>
<organism evidence="5 6">
    <name type="scientific">Schizothecium vesticola</name>
    <dbReference type="NCBI Taxonomy" id="314040"/>
    <lineage>
        <taxon>Eukaryota</taxon>
        <taxon>Fungi</taxon>
        <taxon>Dikarya</taxon>
        <taxon>Ascomycota</taxon>
        <taxon>Pezizomycotina</taxon>
        <taxon>Sordariomycetes</taxon>
        <taxon>Sordariomycetidae</taxon>
        <taxon>Sordariales</taxon>
        <taxon>Schizotheciaceae</taxon>
        <taxon>Schizothecium</taxon>
    </lineage>
</organism>
<feature type="domain" description="UBC core" evidence="3">
    <location>
        <begin position="6"/>
        <end position="151"/>
    </location>
</feature>
<evidence type="ECO:0000313" key="5">
    <source>
        <dbReference type="EMBL" id="KAK0743034.1"/>
    </source>
</evidence>
<dbReference type="PROSITE" id="PS50181">
    <property type="entry name" value="FBOX"/>
    <property type="match status" value="1"/>
</dbReference>
<dbReference type="EMBL" id="JAUKUD010000005">
    <property type="protein sequence ID" value="KAK0743034.1"/>
    <property type="molecule type" value="Genomic_DNA"/>
</dbReference>
<name>A0AA40EPD3_9PEZI</name>
<dbReference type="CDD" id="cd09917">
    <property type="entry name" value="F-box_SF"/>
    <property type="match status" value="1"/>
</dbReference>
<feature type="compositionally biased region" description="Low complexity" evidence="2">
    <location>
        <begin position="504"/>
        <end position="526"/>
    </location>
</feature>
<dbReference type="SMART" id="SM00212">
    <property type="entry name" value="UBCc"/>
    <property type="match status" value="1"/>
</dbReference>
<dbReference type="InterPro" id="IPR036047">
    <property type="entry name" value="F-box-like_dom_sf"/>
</dbReference>
<feature type="compositionally biased region" description="Basic and acidic residues" evidence="2">
    <location>
        <begin position="623"/>
        <end position="636"/>
    </location>
</feature>
<feature type="region of interest" description="Disordered" evidence="2">
    <location>
        <begin position="491"/>
        <end position="537"/>
    </location>
</feature>
<evidence type="ECO:0008006" key="7">
    <source>
        <dbReference type="Google" id="ProtNLM"/>
    </source>
</evidence>
<dbReference type="Gene3D" id="3.10.110.10">
    <property type="entry name" value="Ubiquitin Conjugating Enzyme"/>
    <property type="match status" value="1"/>
</dbReference>
<dbReference type="SUPFAM" id="SSF81383">
    <property type="entry name" value="F-box domain"/>
    <property type="match status" value="1"/>
</dbReference>
<dbReference type="InterPro" id="IPR001810">
    <property type="entry name" value="F-box_dom"/>
</dbReference>
<sequence length="644" mass="71869">MSADPTLRKRLLSDIAELQTKPYPNIRLHTNDSDVTQACLVLTPPRSGPLHLRVRFPHDYPLRAPTVEIDTDIVHPNIYGTYICASILNTSEGYTPAYTLKGIAIQLLSFFSSESIEQDTGGKVNLDSFQASRRRHGYGNRDNDFQCESCRYGMPPSRRAGKRDKVLSPPGSPARLSSPSSRACFIDTLPDELLLIIMEDLDFEELTRLARAWSRVGGLIARFDVVRVRELQCFVLKENFHKRKLGVGVSIGMQGRQGKLQSEFDLLSEAAFRQHDIRLSVHRMPFERWLPLPISYGHWRRVKADVDGALVQIATDARIKGPDNVLYAFMNDVIVKLNSDLEAPPPRNWYDDDSPTSTLQHASEKAIESYFHLFHLLLCLAVERPAIVARANRMIADFLRGRSTKTNVPNLGYLLTALLISDHHPTEALMKKIVTEAITRNVVWLLDAKGARLPELGYLETDPISQYRLKKTFEGSRTSYRLLMFSELFRRTARPSPTTPSPSPSRTTTPAKTPSPTYSTAATTAAPPSPNKKPPLPTLLAHLFSRHGAPPPGAAAKMASEVRRLQQIADFPSFLREMGITVPSASVFTSVLRDTVRASATLGYSRDVGQLARQLAVVRLRRDPTVTREGVAEELKAPGTGRYS</sequence>
<dbReference type="Proteomes" id="UP001172155">
    <property type="component" value="Unassembled WGS sequence"/>
</dbReference>
<evidence type="ECO:0000256" key="2">
    <source>
        <dbReference type="SAM" id="MobiDB-lite"/>
    </source>
</evidence>
<feature type="compositionally biased region" description="Low complexity" evidence="2">
    <location>
        <begin position="167"/>
        <end position="179"/>
    </location>
</feature>
<accession>A0AA40EPD3</accession>
<comment type="caution">
    <text evidence="5">The sequence shown here is derived from an EMBL/GenBank/DDBJ whole genome shotgun (WGS) entry which is preliminary data.</text>
</comment>
<evidence type="ECO:0000259" key="3">
    <source>
        <dbReference type="PROSITE" id="PS50127"/>
    </source>
</evidence>
<dbReference type="InterPro" id="IPR050113">
    <property type="entry name" value="Ub_conjugating_enzyme"/>
</dbReference>
<dbReference type="PROSITE" id="PS50127">
    <property type="entry name" value="UBC_2"/>
    <property type="match status" value="1"/>
</dbReference>
<dbReference type="InterPro" id="IPR000608">
    <property type="entry name" value="UBC"/>
</dbReference>
<keyword evidence="6" id="KW-1185">Reference proteome</keyword>
<evidence type="ECO:0000256" key="1">
    <source>
        <dbReference type="ARBA" id="ARBA00022786"/>
    </source>
</evidence>
<protein>
    <recommendedName>
        <fullName evidence="7">UBC core domain-containing protein</fullName>
    </recommendedName>
</protein>